<evidence type="ECO:0000313" key="12">
    <source>
        <dbReference type="EnsemblMetazoa" id="XP_028516287.1"/>
    </source>
</evidence>
<evidence type="ECO:0000256" key="9">
    <source>
        <dbReference type="ARBA" id="ARBA00044542"/>
    </source>
</evidence>
<dbReference type="InterPro" id="IPR011545">
    <property type="entry name" value="DEAD/DEAH_box_helicase_dom"/>
</dbReference>
<evidence type="ECO:0000259" key="11">
    <source>
        <dbReference type="PROSITE" id="PS51192"/>
    </source>
</evidence>
<dbReference type="AlphaFoldDB" id="A0A913YP58"/>
<dbReference type="GeneID" id="110243915"/>
<dbReference type="GO" id="GO:0005634">
    <property type="term" value="C:nucleus"/>
    <property type="evidence" value="ECO:0007669"/>
    <property type="project" value="TreeGrafter"/>
</dbReference>
<dbReference type="RefSeq" id="XP_028516287.1">
    <property type="nucleotide sequence ID" value="XM_028660486.1"/>
</dbReference>
<dbReference type="InterPro" id="IPR014001">
    <property type="entry name" value="Helicase_ATP-bd"/>
</dbReference>
<dbReference type="OMA" id="HANCKGA"/>
<dbReference type="GO" id="GO:0043138">
    <property type="term" value="F:3'-5' DNA helicase activity"/>
    <property type="evidence" value="ECO:0007669"/>
    <property type="project" value="UniProtKB-EC"/>
</dbReference>
<evidence type="ECO:0000256" key="1">
    <source>
        <dbReference type="ARBA" id="ARBA00005446"/>
    </source>
</evidence>
<dbReference type="Proteomes" id="UP000887567">
    <property type="component" value="Unplaced"/>
</dbReference>
<proteinExistence type="inferred from homology"/>
<evidence type="ECO:0000313" key="13">
    <source>
        <dbReference type="Proteomes" id="UP000887567"/>
    </source>
</evidence>
<dbReference type="GO" id="GO:0000724">
    <property type="term" value="P:double-strand break repair via homologous recombination"/>
    <property type="evidence" value="ECO:0007669"/>
    <property type="project" value="TreeGrafter"/>
</dbReference>
<dbReference type="GO" id="GO:0009378">
    <property type="term" value="F:four-way junction helicase activity"/>
    <property type="evidence" value="ECO:0007669"/>
    <property type="project" value="TreeGrafter"/>
</dbReference>
<keyword evidence="4" id="KW-0238">DNA-binding</keyword>
<dbReference type="GO" id="GO:0003677">
    <property type="term" value="F:DNA binding"/>
    <property type="evidence" value="ECO:0007669"/>
    <property type="project" value="UniProtKB-KW"/>
</dbReference>
<evidence type="ECO:0000256" key="10">
    <source>
        <dbReference type="SAM" id="Coils"/>
    </source>
</evidence>
<dbReference type="Pfam" id="PF00271">
    <property type="entry name" value="Helicase_C"/>
    <property type="match status" value="1"/>
</dbReference>
<dbReference type="SUPFAM" id="SSF52540">
    <property type="entry name" value="P-loop containing nucleoside triphosphate hydrolases"/>
    <property type="match status" value="1"/>
</dbReference>
<dbReference type="EnsemblMetazoa" id="XM_028660486.1">
    <property type="protein sequence ID" value="XP_028516287.1"/>
    <property type="gene ID" value="LOC110243915"/>
</dbReference>
<evidence type="ECO:0000256" key="7">
    <source>
        <dbReference type="ARBA" id="ARBA00034617"/>
    </source>
</evidence>
<evidence type="ECO:0000256" key="5">
    <source>
        <dbReference type="ARBA" id="ARBA00023235"/>
    </source>
</evidence>
<comment type="catalytic activity">
    <reaction evidence="7">
        <text>Couples ATP hydrolysis with the unwinding of duplex DNA by translocating in the 3'-5' direction.</text>
        <dbReference type="EC" id="5.6.2.4"/>
    </reaction>
</comment>
<dbReference type="KEGG" id="epa:110243915"/>
<keyword evidence="3" id="KW-0067">ATP-binding</keyword>
<keyword evidence="10" id="KW-0175">Coiled coil</keyword>
<keyword evidence="5" id="KW-0413">Isomerase</keyword>
<dbReference type="SMART" id="SM00487">
    <property type="entry name" value="DEXDc"/>
    <property type="match status" value="1"/>
</dbReference>
<name>A0A913YP58_EXADI</name>
<dbReference type="GO" id="GO:0005737">
    <property type="term" value="C:cytoplasm"/>
    <property type="evidence" value="ECO:0007669"/>
    <property type="project" value="TreeGrafter"/>
</dbReference>
<dbReference type="InterPro" id="IPR027417">
    <property type="entry name" value="P-loop_NTPase"/>
</dbReference>
<accession>A0A913YP58</accession>
<dbReference type="PANTHER" id="PTHR13710">
    <property type="entry name" value="DNA HELICASE RECQ FAMILY MEMBER"/>
    <property type="match status" value="1"/>
</dbReference>
<evidence type="ECO:0000256" key="3">
    <source>
        <dbReference type="ARBA" id="ARBA00022840"/>
    </source>
</evidence>
<keyword evidence="13" id="KW-1185">Reference proteome</keyword>
<organism evidence="12 13">
    <name type="scientific">Exaiptasia diaphana</name>
    <name type="common">Tropical sea anemone</name>
    <name type="synonym">Aiptasia pulchella</name>
    <dbReference type="NCBI Taxonomy" id="2652724"/>
    <lineage>
        <taxon>Eukaryota</taxon>
        <taxon>Metazoa</taxon>
        <taxon>Cnidaria</taxon>
        <taxon>Anthozoa</taxon>
        <taxon>Hexacorallia</taxon>
        <taxon>Actiniaria</taxon>
        <taxon>Aiptasiidae</taxon>
        <taxon>Exaiptasia</taxon>
    </lineage>
</organism>
<feature type="coiled-coil region" evidence="10">
    <location>
        <begin position="12"/>
        <end position="46"/>
    </location>
</feature>
<dbReference type="Pfam" id="PF00270">
    <property type="entry name" value="DEAD"/>
    <property type="match status" value="1"/>
</dbReference>
<dbReference type="PROSITE" id="PS51192">
    <property type="entry name" value="HELICASE_ATP_BIND_1"/>
    <property type="match status" value="1"/>
</dbReference>
<reference evidence="12" key="1">
    <citation type="submission" date="2022-11" db="UniProtKB">
        <authorList>
            <consortium name="EnsemblMetazoa"/>
        </authorList>
    </citation>
    <scope>IDENTIFICATION</scope>
</reference>
<comment type="similarity">
    <text evidence="1">Belongs to the helicase family. RecQ subfamily.</text>
</comment>
<dbReference type="EC" id="5.6.2.4" evidence="8"/>
<evidence type="ECO:0000256" key="4">
    <source>
        <dbReference type="ARBA" id="ARBA00023125"/>
    </source>
</evidence>
<evidence type="ECO:0000256" key="6">
    <source>
        <dbReference type="ARBA" id="ARBA00023242"/>
    </source>
</evidence>
<dbReference type="PANTHER" id="PTHR13710:SF153">
    <property type="entry name" value="RECQ-LIKE DNA HELICASE BLM"/>
    <property type="match status" value="1"/>
</dbReference>
<evidence type="ECO:0000256" key="8">
    <source>
        <dbReference type="ARBA" id="ARBA00034808"/>
    </source>
</evidence>
<protein>
    <recommendedName>
        <fullName evidence="8">DNA 3'-5' helicase</fullName>
        <ecNumber evidence="8">5.6.2.4</ecNumber>
    </recommendedName>
    <alternativeName>
        <fullName evidence="9">DNA 3'-5' helicase BLM</fullName>
    </alternativeName>
</protein>
<dbReference type="OrthoDB" id="5979958at2759"/>
<feature type="domain" description="Helicase ATP-binding" evidence="11">
    <location>
        <begin position="88"/>
        <end position="280"/>
    </location>
</feature>
<dbReference type="Gene3D" id="3.40.50.300">
    <property type="entry name" value="P-loop containing nucleotide triphosphate hydrolases"/>
    <property type="match status" value="2"/>
</dbReference>
<sequence length="416" mass="46552">MIGAEVDEFEVEVEARDDIGELRTEVDALKAELKALKESSQQKRDRSIARKQNGVSENVFETYLSDALSKLESSGFKFCLKSEQKKAIETLYSGKDVLGVLPTGFGKSLIFQILILVASEGAVREGNTSKQSKPTILVICPLRSLICDQLKEVQDLGITASSLPEASTEDINQGKYQIIYSSAEHATDQKFLQSTLKTGPFHDSMVALVVDEAHMLETWTGRRKTGNAGEKLKVFRKAFGELAMLRSFCKKGTPILALTGTADKTTSDLIKRDLLLKDPVCLTVSPERKNIRFSVNEDEMFDQLSCLIQIIKETSKECPKTLIFCTARNDIAAVYNYLMFKLGHHAYYTSTDGKRESLVGIYHSNSFEEQKERIFSDLKCQGHKRIVVATSALSMGVNFIEYLRGYFSTFTFMIMV</sequence>
<evidence type="ECO:0000256" key="2">
    <source>
        <dbReference type="ARBA" id="ARBA00022741"/>
    </source>
</evidence>
<dbReference type="GO" id="GO:0005524">
    <property type="term" value="F:ATP binding"/>
    <property type="evidence" value="ECO:0007669"/>
    <property type="project" value="UniProtKB-KW"/>
</dbReference>
<dbReference type="InterPro" id="IPR001650">
    <property type="entry name" value="Helicase_C-like"/>
</dbReference>
<keyword evidence="6" id="KW-0539">Nucleus</keyword>
<keyword evidence="2" id="KW-0547">Nucleotide-binding</keyword>
<dbReference type="GO" id="GO:0005694">
    <property type="term" value="C:chromosome"/>
    <property type="evidence" value="ECO:0007669"/>
    <property type="project" value="TreeGrafter"/>
</dbReference>